<reference evidence="2" key="1">
    <citation type="submission" date="2025-08" db="UniProtKB">
        <authorList>
            <consortium name="RefSeq"/>
        </authorList>
    </citation>
    <scope>IDENTIFICATION</scope>
    <source>
        <strain evidence="2">15112-1751.03</strain>
        <tissue evidence="2">Whole Adult</tissue>
    </source>
</reference>
<dbReference type="GeneID" id="117575353"/>
<organism evidence="1 2">
    <name type="scientific">Drosophila albomicans</name>
    <name type="common">Fruit fly</name>
    <dbReference type="NCBI Taxonomy" id="7291"/>
    <lineage>
        <taxon>Eukaryota</taxon>
        <taxon>Metazoa</taxon>
        <taxon>Ecdysozoa</taxon>
        <taxon>Arthropoda</taxon>
        <taxon>Hexapoda</taxon>
        <taxon>Insecta</taxon>
        <taxon>Pterygota</taxon>
        <taxon>Neoptera</taxon>
        <taxon>Endopterygota</taxon>
        <taxon>Diptera</taxon>
        <taxon>Brachycera</taxon>
        <taxon>Muscomorpha</taxon>
        <taxon>Ephydroidea</taxon>
        <taxon>Drosophilidae</taxon>
        <taxon>Drosophila</taxon>
    </lineage>
</organism>
<accession>A0A6P8XQN3</accession>
<keyword evidence="1" id="KW-1185">Reference proteome</keyword>
<sequence length="305" mass="35155">MLPSSICGYNPKPENYFNWLSPLHAERLNRITLRSLQKEKRTQPLLLMLHLFADDLDGLKPWLDIFYDVAGTYGNKIRFYVDDLWAAYVFQWNGFSIRRGDSSFTLKSPPLIYGVSATGEVHFFGNATGPNLPSLQKLNVFCSQLLTESLGKSLTIEETVKVADVELSTFNDLIYGEEQNDIIVCFYSSVSESSEVLNDLERLAAKLQHEKISIYKMSIQFENPPKRFNAKTSPTLFLLPRDQKHNPIRCYDLLSGIRNLLQFVALHSTEELNFYDRHGIRKVHVELLKQIRNNFKEGSMGFLRY</sequence>
<dbReference type="SUPFAM" id="SSF52833">
    <property type="entry name" value="Thioredoxin-like"/>
    <property type="match status" value="1"/>
</dbReference>
<dbReference type="OrthoDB" id="7825149at2759"/>
<dbReference type="RefSeq" id="XP_034115409.1">
    <property type="nucleotide sequence ID" value="XM_034259518.2"/>
</dbReference>
<dbReference type="Gene3D" id="3.40.30.10">
    <property type="entry name" value="Glutaredoxin"/>
    <property type="match status" value="1"/>
</dbReference>
<name>A0A6P8XQN3_DROAB</name>
<dbReference type="InterPro" id="IPR036249">
    <property type="entry name" value="Thioredoxin-like_sf"/>
</dbReference>
<proteinExistence type="predicted"/>
<protein>
    <submittedName>
        <fullName evidence="2">Uncharacterized protein LOC117575353</fullName>
    </submittedName>
</protein>
<evidence type="ECO:0000313" key="2">
    <source>
        <dbReference type="RefSeq" id="XP_034115409.1"/>
    </source>
</evidence>
<dbReference type="AlphaFoldDB" id="A0A6P8XQN3"/>
<evidence type="ECO:0000313" key="1">
    <source>
        <dbReference type="Proteomes" id="UP000515160"/>
    </source>
</evidence>
<gene>
    <name evidence="2" type="primary">LOC117575353</name>
</gene>
<dbReference type="Proteomes" id="UP000515160">
    <property type="component" value="Chromosome 2R"/>
</dbReference>